<protein>
    <submittedName>
        <fullName evidence="1">Uncharacterized protein</fullName>
    </submittedName>
</protein>
<reference evidence="1" key="2">
    <citation type="submission" date="2020-09" db="EMBL/GenBank/DDBJ databases">
        <title>Reference genome assembly for Australian Ascochyta lentis isolate Al4.</title>
        <authorList>
            <person name="Lee R.C."/>
            <person name="Farfan-Caceres L.M."/>
            <person name="Debler J.W."/>
            <person name="Williams A.H."/>
            <person name="Henares B.M."/>
        </authorList>
    </citation>
    <scope>NUCLEOTIDE SEQUENCE</scope>
    <source>
        <strain evidence="1">Al4</strain>
    </source>
</reference>
<organism evidence="1 2">
    <name type="scientific">Ascochyta lentis</name>
    <dbReference type="NCBI Taxonomy" id="205686"/>
    <lineage>
        <taxon>Eukaryota</taxon>
        <taxon>Fungi</taxon>
        <taxon>Dikarya</taxon>
        <taxon>Ascomycota</taxon>
        <taxon>Pezizomycotina</taxon>
        <taxon>Dothideomycetes</taxon>
        <taxon>Pleosporomycetidae</taxon>
        <taxon>Pleosporales</taxon>
        <taxon>Pleosporineae</taxon>
        <taxon>Didymellaceae</taxon>
        <taxon>Ascochyta</taxon>
    </lineage>
</organism>
<dbReference type="PANTHER" id="PTHR47784:SF5">
    <property type="entry name" value="STEROL UPTAKE CONTROL PROTEIN 2"/>
    <property type="match status" value="1"/>
</dbReference>
<proteinExistence type="predicted"/>
<dbReference type="Proteomes" id="UP000651452">
    <property type="component" value="Unassembled WGS sequence"/>
</dbReference>
<name>A0A8H7J350_9PLEO</name>
<keyword evidence="2" id="KW-1185">Reference proteome</keyword>
<evidence type="ECO:0000313" key="2">
    <source>
        <dbReference type="Proteomes" id="UP000651452"/>
    </source>
</evidence>
<comment type="caution">
    <text evidence="1">The sequence shown here is derived from an EMBL/GenBank/DDBJ whole genome shotgun (WGS) entry which is preliminary data.</text>
</comment>
<dbReference type="GO" id="GO:0001228">
    <property type="term" value="F:DNA-binding transcription activator activity, RNA polymerase II-specific"/>
    <property type="evidence" value="ECO:0007669"/>
    <property type="project" value="TreeGrafter"/>
</dbReference>
<evidence type="ECO:0000313" key="1">
    <source>
        <dbReference type="EMBL" id="KAF9695984.1"/>
    </source>
</evidence>
<sequence length="192" mass="21037">MACLSDEDEAALSETLQLLRKIYLWVTFRTDADVVSVLPDNGSPASAPSSRPLFPLFVTSAPDSAASTPCSSKPSSSQAQPIELSAILLFLHGLADGFLLLLHQRHPFALIIMAHYAVVLQQKDMWWMRGIGEDMLAWVVDGLNEQPAGVQMDVGNTNDASAEWMHWIEWPRKAFKLADLSDMDANLATPGS</sequence>
<dbReference type="PANTHER" id="PTHR47784">
    <property type="entry name" value="STEROL UPTAKE CONTROL PROTEIN 2"/>
    <property type="match status" value="1"/>
</dbReference>
<dbReference type="InterPro" id="IPR053157">
    <property type="entry name" value="Sterol_Uptake_Regulator"/>
</dbReference>
<reference evidence="1" key="1">
    <citation type="submission" date="2018-12" db="EMBL/GenBank/DDBJ databases">
        <authorList>
            <person name="Syme R.A."/>
            <person name="Farfan-Caceres L."/>
            <person name="Lichtenzveig J."/>
        </authorList>
    </citation>
    <scope>NUCLEOTIDE SEQUENCE</scope>
    <source>
        <strain evidence="1">Al4</strain>
    </source>
</reference>
<dbReference type="AlphaFoldDB" id="A0A8H7J350"/>
<accession>A0A8H7J350</accession>
<dbReference type="OrthoDB" id="3546279at2759"/>
<gene>
    <name evidence="1" type="ORF">EKO04_005832</name>
</gene>
<dbReference type="EMBL" id="RZGK01000010">
    <property type="protein sequence ID" value="KAF9695984.1"/>
    <property type="molecule type" value="Genomic_DNA"/>
</dbReference>